<sequence length="176" mass="18698">MGYSGIAKEVDLTTTNAKIDAVKIVVDFNAEDITTNLTNIVVNKTKIDTKPGVRGFTTSGIIQGPTNSTAWANVVNITGVKGIIHHIAGRSNIATGSIEMRITIDGTAYTFNTASSPNTDKIVAFGTSVANMFGFFENESTAGLGIHFDTSLKIEIRTPTASSGNYMVGNVIYSRE</sequence>
<accession>A0A0F9LUB2</accession>
<protein>
    <submittedName>
        <fullName evidence="1">Uncharacterized protein</fullName>
    </submittedName>
</protein>
<name>A0A0F9LUB2_9ZZZZ</name>
<proteinExistence type="predicted"/>
<evidence type="ECO:0000313" key="1">
    <source>
        <dbReference type="EMBL" id="KKM90696.1"/>
    </source>
</evidence>
<dbReference type="EMBL" id="LAZR01006640">
    <property type="protein sequence ID" value="KKM90696.1"/>
    <property type="molecule type" value="Genomic_DNA"/>
</dbReference>
<reference evidence="1" key="1">
    <citation type="journal article" date="2015" name="Nature">
        <title>Complex archaea that bridge the gap between prokaryotes and eukaryotes.</title>
        <authorList>
            <person name="Spang A."/>
            <person name="Saw J.H."/>
            <person name="Jorgensen S.L."/>
            <person name="Zaremba-Niedzwiedzka K."/>
            <person name="Martijn J."/>
            <person name="Lind A.E."/>
            <person name="van Eijk R."/>
            <person name="Schleper C."/>
            <person name="Guy L."/>
            <person name="Ettema T.J."/>
        </authorList>
    </citation>
    <scope>NUCLEOTIDE SEQUENCE</scope>
</reference>
<comment type="caution">
    <text evidence="1">The sequence shown here is derived from an EMBL/GenBank/DDBJ whole genome shotgun (WGS) entry which is preliminary data.</text>
</comment>
<dbReference type="AlphaFoldDB" id="A0A0F9LUB2"/>
<organism evidence="1">
    <name type="scientific">marine sediment metagenome</name>
    <dbReference type="NCBI Taxonomy" id="412755"/>
    <lineage>
        <taxon>unclassified sequences</taxon>
        <taxon>metagenomes</taxon>
        <taxon>ecological metagenomes</taxon>
    </lineage>
</organism>
<gene>
    <name evidence="1" type="ORF">LCGC14_1236010</name>
</gene>